<evidence type="ECO:0000313" key="2">
    <source>
        <dbReference type="EMBL" id="KAF6821073.1"/>
    </source>
</evidence>
<sequence length="106" mass="11230">MPLCAQSSHLRSSALQQTDSREPTAAQWRRRGIGRIGHKSLTRRHGDVVYRAGLQSTCQPTDASLFVHSCAVTGGAPHSISALVPWLAFGLAAAVASTPSDSHPQS</sequence>
<accession>A0A8H6N660</accession>
<gene>
    <name evidence="2" type="ORF">CSOJ01_00508</name>
</gene>
<protein>
    <submittedName>
        <fullName evidence="2">Uncharacterized protein</fullName>
    </submittedName>
</protein>
<comment type="caution">
    <text evidence="2">The sequence shown here is derived from an EMBL/GenBank/DDBJ whole genome shotgun (WGS) entry which is preliminary data.</text>
</comment>
<dbReference type="AlphaFoldDB" id="A0A8H6N660"/>
<feature type="region of interest" description="Disordered" evidence="1">
    <location>
        <begin position="1"/>
        <end position="27"/>
    </location>
</feature>
<evidence type="ECO:0000256" key="1">
    <source>
        <dbReference type="SAM" id="MobiDB-lite"/>
    </source>
</evidence>
<name>A0A8H6N660_9PEZI</name>
<dbReference type="EMBL" id="WIGN01000003">
    <property type="protein sequence ID" value="KAF6821073.1"/>
    <property type="molecule type" value="Genomic_DNA"/>
</dbReference>
<feature type="compositionally biased region" description="Polar residues" evidence="1">
    <location>
        <begin position="1"/>
        <end position="18"/>
    </location>
</feature>
<organism evidence="2 3">
    <name type="scientific">Colletotrichum sojae</name>
    <dbReference type="NCBI Taxonomy" id="2175907"/>
    <lineage>
        <taxon>Eukaryota</taxon>
        <taxon>Fungi</taxon>
        <taxon>Dikarya</taxon>
        <taxon>Ascomycota</taxon>
        <taxon>Pezizomycotina</taxon>
        <taxon>Sordariomycetes</taxon>
        <taxon>Hypocreomycetidae</taxon>
        <taxon>Glomerellales</taxon>
        <taxon>Glomerellaceae</taxon>
        <taxon>Colletotrichum</taxon>
        <taxon>Colletotrichum orchidearum species complex</taxon>
    </lineage>
</organism>
<evidence type="ECO:0000313" key="3">
    <source>
        <dbReference type="Proteomes" id="UP000652219"/>
    </source>
</evidence>
<proteinExistence type="predicted"/>
<dbReference type="Proteomes" id="UP000652219">
    <property type="component" value="Unassembled WGS sequence"/>
</dbReference>
<keyword evidence="3" id="KW-1185">Reference proteome</keyword>
<reference evidence="2 3" key="1">
    <citation type="journal article" date="2020" name="Phytopathology">
        <title>Genome Sequence Resources of Colletotrichum truncatum, C. plurivorum, C. musicola, and C. sojae: Four Species Pathogenic to Soybean (Glycine max).</title>
        <authorList>
            <person name="Rogerio F."/>
            <person name="Boufleur T.R."/>
            <person name="Ciampi-Guillardi M."/>
            <person name="Sukno S.A."/>
            <person name="Thon M.R."/>
            <person name="Massola Junior N.S."/>
            <person name="Baroncelli R."/>
        </authorList>
    </citation>
    <scope>NUCLEOTIDE SEQUENCE [LARGE SCALE GENOMIC DNA]</scope>
    <source>
        <strain evidence="2 3">LFN0009</strain>
    </source>
</reference>